<dbReference type="Pfam" id="PF07929">
    <property type="entry name" value="PRiA4_ORF3"/>
    <property type="match status" value="1"/>
</dbReference>
<reference evidence="2 3" key="1">
    <citation type="submission" date="2020-02" db="EMBL/GenBank/DDBJ databases">
        <title>Genome sequencing for Kineobactrum sp. M2.</title>
        <authorList>
            <person name="Park S.-J."/>
        </authorList>
    </citation>
    <scope>NUCLEOTIDE SEQUENCE [LARGE SCALE GENOMIC DNA]</scope>
    <source>
        <strain evidence="2 3">M2</strain>
    </source>
</reference>
<dbReference type="InterPro" id="IPR012912">
    <property type="entry name" value="Plasmid_pRiA4b_Orf3-like"/>
</dbReference>
<evidence type="ECO:0000313" key="3">
    <source>
        <dbReference type="Proteomes" id="UP000477680"/>
    </source>
</evidence>
<dbReference type="AlphaFoldDB" id="A0A6C0U050"/>
<evidence type="ECO:0000313" key="2">
    <source>
        <dbReference type="EMBL" id="QIB65153.1"/>
    </source>
</evidence>
<accession>A0A6C0U050</accession>
<organism evidence="2 3">
    <name type="scientific">Kineobactrum salinum</name>
    <dbReference type="NCBI Taxonomy" id="2708301"/>
    <lineage>
        <taxon>Bacteria</taxon>
        <taxon>Pseudomonadati</taxon>
        <taxon>Pseudomonadota</taxon>
        <taxon>Gammaproteobacteria</taxon>
        <taxon>Cellvibrionales</taxon>
        <taxon>Halieaceae</taxon>
        <taxon>Kineobactrum</taxon>
    </lineage>
</organism>
<proteinExistence type="predicted"/>
<gene>
    <name evidence="2" type="ORF">G3T16_06780</name>
</gene>
<dbReference type="EMBL" id="CP048711">
    <property type="protein sequence ID" value="QIB65153.1"/>
    <property type="molecule type" value="Genomic_DNA"/>
</dbReference>
<dbReference type="InterPro" id="IPR024047">
    <property type="entry name" value="MM3350-like_sf"/>
</dbReference>
<evidence type="ECO:0000259" key="1">
    <source>
        <dbReference type="Pfam" id="PF07929"/>
    </source>
</evidence>
<name>A0A6C0U050_9GAMM</name>
<protein>
    <submittedName>
        <fullName evidence="2">Plasmid pRiA4b ORF-3 family protein</fullName>
    </submittedName>
</protein>
<feature type="domain" description="Plasmid pRiA4b Orf3-like" evidence="1">
    <location>
        <begin position="9"/>
        <end position="184"/>
    </location>
</feature>
<dbReference type="PANTHER" id="PTHR41878">
    <property type="entry name" value="LEXA REPRESSOR-RELATED"/>
    <property type="match status" value="1"/>
</dbReference>
<dbReference type="SUPFAM" id="SSF159941">
    <property type="entry name" value="MM3350-like"/>
    <property type="match status" value="1"/>
</dbReference>
<dbReference type="KEGG" id="kim:G3T16_06780"/>
<keyword evidence="3" id="KW-1185">Reference proteome</keyword>
<dbReference type="Proteomes" id="UP000477680">
    <property type="component" value="Chromosome"/>
</dbReference>
<dbReference type="RefSeq" id="WP_163494394.1">
    <property type="nucleotide sequence ID" value="NZ_CP048711.1"/>
</dbReference>
<dbReference type="PANTHER" id="PTHR41878:SF1">
    <property type="entry name" value="TNPR PROTEIN"/>
    <property type="match status" value="1"/>
</dbReference>
<sequence length="204" mass="23609">MTDRRRDLLRIRIELTGISPPIWREILVPARYSFWDLHVAIQDAMGWLDCHLHEFRIGGSSRGDVILIGIPDDEEWEDSPEVQPGWEISVIDYLSEAGDRTEYEYDFGDGWVHEVTLLRVEPREKGQRYPKCVAGERGCPPEDCGGIPGYESLLEVLFDPSHPDYESLSHWIPKGWGPELFKPERVRFDNPLKRWQIAFSAADM</sequence>
<dbReference type="Gene3D" id="3.10.290.30">
    <property type="entry name" value="MM3350-like"/>
    <property type="match status" value="1"/>
</dbReference>